<reference evidence="1 2" key="1">
    <citation type="journal article" date="2014" name="BMC Genomics">
        <title>Comparison of environmental and isolate Sulfobacillus genomes reveals diverse carbon, sulfur, nitrogen, and hydrogen metabolisms.</title>
        <authorList>
            <person name="Justice N.B."/>
            <person name="Norman A."/>
            <person name="Brown C.T."/>
            <person name="Singh A."/>
            <person name="Thomas B.C."/>
            <person name="Banfield J.F."/>
        </authorList>
    </citation>
    <scope>NUCLEOTIDE SEQUENCE [LARGE SCALE GENOMIC DNA]</scope>
    <source>
        <strain evidence="1">AMDSBA5</strain>
    </source>
</reference>
<name>A0A1R0IK80_SULTH</name>
<dbReference type="GO" id="GO:0008233">
    <property type="term" value="F:peptidase activity"/>
    <property type="evidence" value="ECO:0007669"/>
    <property type="project" value="UniProtKB-KW"/>
</dbReference>
<comment type="caution">
    <text evidence="1">The sequence shown here is derived from an EMBL/GenBank/DDBJ whole genome shotgun (WGS) entry which is preliminary data.</text>
</comment>
<dbReference type="SUPFAM" id="SSF53163">
    <property type="entry name" value="HybD-like"/>
    <property type="match status" value="1"/>
</dbReference>
<dbReference type="InterPro" id="IPR009665">
    <property type="entry name" value="YyaC"/>
</dbReference>
<dbReference type="Pfam" id="PF06866">
    <property type="entry name" value="DUF1256"/>
    <property type="match status" value="1"/>
</dbReference>
<evidence type="ECO:0000313" key="1">
    <source>
        <dbReference type="EMBL" id="PSR27956.1"/>
    </source>
</evidence>
<proteinExistence type="predicted"/>
<gene>
    <name evidence="1" type="primary">yyaC</name>
    <name evidence="1" type="ORF">C7B47_06675</name>
</gene>
<dbReference type="Proteomes" id="UP000242705">
    <property type="component" value="Unassembled WGS sequence"/>
</dbReference>
<dbReference type="RefSeq" id="WP_020375193.1">
    <property type="nucleotide sequence ID" value="NZ_MDZD01000023.1"/>
</dbReference>
<dbReference type="GO" id="GO:0006508">
    <property type="term" value="P:proteolysis"/>
    <property type="evidence" value="ECO:0007669"/>
    <property type="project" value="UniProtKB-KW"/>
</dbReference>
<organism evidence="1 2">
    <name type="scientific">Sulfobacillus thermosulfidooxidans</name>
    <dbReference type="NCBI Taxonomy" id="28034"/>
    <lineage>
        <taxon>Bacteria</taxon>
        <taxon>Bacillati</taxon>
        <taxon>Bacillota</taxon>
        <taxon>Clostridia</taxon>
        <taxon>Eubacteriales</taxon>
        <taxon>Clostridiales Family XVII. Incertae Sedis</taxon>
        <taxon>Sulfobacillus</taxon>
    </lineage>
</organism>
<keyword evidence="1" id="KW-0645">Protease</keyword>
<accession>A0A1R0IK80</accession>
<dbReference type="AlphaFoldDB" id="A0A1R0IK80"/>
<evidence type="ECO:0000313" key="2">
    <source>
        <dbReference type="Proteomes" id="UP000242705"/>
    </source>
</evidence>
<dbReference type="NCBIfam" id="TIGR02841">
    <property type="entry name" value="spore_YyaC"/>
    <property type="match status" value="1"/>
</dbReference>
<dbReference type="InterPro" id="IPR023430">
    <property type="entry name" value="Pept_HybD-like_dom_sf"/>
</dbReference>
<protein>
    <submittedName>
        <fullName evidence="1">Spore protease YyaC</fullName>
    </submittedName>
</protein>
<dbReference type="EMBL" id="PXYX01000009">
    <property type="protein sequence ID" value="PSR27956.1"/>
    <property type="molecule type" value="Genomic_DNA"/>
</dbReference>
<keyword evidence="1" id="KW-0378">Hydrolase</keyword>
<sequence length="188" mass="20027">MADIVGVNRASGGYQEKRVQYDAPGAVLELSAALKWLWRREGIPETVLCIGTDRSTGDALGPLVGTTLSQKRLGPIRVFGTLEDPVHAANLTDYIRAYPSLLTSRVFAIDASLGRLPDVGTLTAALGPLKPGAGVNKQLPALGRYHLTGTVNVGGFMEFFVLQNTRLNVVMKMASCIAEAFVQSLGLS</sequence>